<reference evidence="2 3" key="1">
    <citation type="submission" date="2024-09" db="EMBL/GenBank/DDBJ databases">
        <title>Genome sequencing and assembly of Phytophthora oleae, isolate VK10A, causative agent of rot of olive drupes.</title>
        <authorList>
            <person name="Conti Taguali S."/>
            <person name="Riolo M."/>
            <person name="La Spada F."/>
            <person name="Cacciola S.O."/>
            <person name="Dionisio G."/>
        </authorList>
    </citation>
    <scope>NUCLEOTIDE SEQUENCE [LARGE SCALE GENOMIC DNA]</scope>
    <source>
        <strain evidence="2 3">VK10A</strain>
    </source>
</reference>
<dbReference type="EMBL" id="JBIMZQ010000017">
    <property type="protein sequence ID" value="KAL3666252.1"/>
    <property type="molecule type" value="Genomic_DNA"/>
</dbReference>
<feature type="compositionally biased region" description="Acidic residues" evidence="1">
    <location>
        <begin position="63"/>
        <end position="78"/>
    </location>
</feature>
<proteinExistence type="predicted"/>
<keyword evidence="3" id="KW-1185">Reference proteome</keyword>
<evidence type="ECO:0008006" key="4">
    <source>
        <dbReference type="Google" id="ProtNLM"/>
    </source>
</evidence>
<name>A0ABD3FIM5_9STRA</name>
<evidence type="ECO:0000313" key="2">
    <source>
        <dbReference type="EMBL" id="KAL3666252.1"/>
    </source>
</evidence>
<feature type="region of interest" description="Disordered" evidence="1">
    <location>
        <begin position="61"/>
        <end position="88"/>
    </location>
</feature>
<dbReference type="AlphaFoldDB" id="A0ABD3FIM5"/>
<dbReference type="Proteomes" id="UP001632037">
    <property type="component" value="Unassembled WGS sequence"/>
</dbReference>
<sequence length="88" mass="9900">MQQTAVLCVASWCPLWCAAHRGMKRTLRRHGSNLHLSRTHDSKEGSDVEVPVLPTNVVVADSPSDEEENNEGEEDEMLDFTQVDYACR</sequence>
<evidence type="ECO:0000256" key="1">
    <source>
        <dbReference type="SAM" id="MobiDB-lite"/>
    </source>
</evidence>
<gene>
    <name evidence="2" type="ORF">V7S43_008503</name>
</gene>
<accession>A0ABD3FIM5</accession>
<protein>
    <recommendedName>
        <fullName evidence="4">C2H2-type domain-containing protein</fullName>
    </recommendedName>
</protein>
<evidence type="ECO:0000313" key="3">
    <source>
        <dbReference type="Proteomes" id="UP001632037"/>
    </source>
</evidence>
<organism evidence="2 3">
    <name type="scientific">Phytophthora oleae</name>
    <dbReference type="NCBI Taxonomy" id="2107226"/>
    <lineage>
        <taxon>Eukaryota</taxon>
        <taxon>Sar</taxon>
        <taxon>Stramenopiles</taxon>
        <taxon>Oomycota</taxon>
        <taxon>Peronosporomycetes</taxon>
        <taxon>Peronosporales</taxon>
        <taxon>Peronosporaceae</taxon>
        <taxon>Phytophthora</taxon>
    </lineage>
</organism>
<comment type="caution">
    <text evidence="2">The sequence shown here is derived from an EMBL/GenBank/DDBJ whole genome shotgun (WGS) entry which is preliminary data.</text>
</comment>